<name>A0AAN9IKP5_CROPI</name>
<keyword evidence="2" id="KW-1185">Reference proteome</keyword>
<sequence>MPRPTSSLAAATWQGNAGARWEAAIGDGARIWIEMEQRCWWCRRFWLVVAVKGSRPRTKTGRRHHEGSVVVEKQRGCWENHRRTSASTIGSSKSQTSQLLNKVARKINAWSGYLEAANTLQSVAGNKSNNDNNATKCALESKRDNIIIRQPPVPNDVNFISTHSSTSAQLLNKMATSLSQKVHGHVAAREMFSKLLEGGESSVSGNDDHAGGCLDALNLFEDGKITRIIDSPFSPTQIFNEVTRTSCFSDNWQSVSSNYTSFGNCAASASDSSVSEVNMVNGGRFCIESPNYSSSCFLDENATTASAANESDDYLSEILTRDDEISMQLHQYL</sequence>
<dbReference type="EMBL" id="JAYWIO010000002">
    <property type="protein sequence ID" value="KAK7281770.1"/>
    <property type="molecule type" value="Genomic_DNA"/>
</dbReference>
<organism evidence="1 2">
    <name type="scientific">Crotalaria pallida</name>
    <name type="common">Smooth rattlebox</name>
    <name type="synonym">Crotalaria striata</name>
    <dbReference type="NCBI Taxonomy" id="3830"/>
    <lineage>
        <taxon>Eukaryota</taxon>
        <taxon>Viridiplantae</taxon>
        <taxon>Streptophyta</taxon>
        <taxon>Embryophyta</taxon>
        <taxon>Tracheophyta</taxon>
        <taxon>Spermatophyta</taxon>
        <taxon>Magnoliopsida</taxon>
        <taxon>eudicotyledons</taxon>
        <taxon>Gunneridae</taxon>
        <taxon>Pentapetalae</taxon>
        <taxon>rosids</taxon>
        <taxon>fabids</taxon>
        <taxon>Fabales</taxon>
        <taxon>Fabaceae</taxon>
        <taxon>Papilionoideae</taxon>
        <taxon>50 kb inversion clade</taxon>
        <taxon>genistoids sensu lato</taxon>
        <taxon>core genistoids</taxon>
        <taxon>Crotalarieae</taxon>
        <taxon>Crotalaria</taxon>
    </lineage>
</organism>
<evidence type="ECO:0000313" key="2">
    <source>
        <dbReference type="Proteomes" id="UP001372338"/>
    </source>
</evidence>
<comment type="caution">
    <text evidence="1">The sequence shown here is derived from an EMBL/GenBank/DDBJ whole genome shotgun (WGS) entry which is preliminary data.</text>
</comment>
<gene>
    <name evidence="1" type="ORF">RIF29_10034</name>
</gene>
<evidence type="ECO:0000313" key="1">
    <source>
        <dbReference type="EMBL" id="KAK7281770.1"/>
    </source>
</evidence>
<dbReference type="Proteomes" id="UP001372338">
    <property type="component" value="Unassembled WGS sequence"/>
</dbReference>
<accession>A0AAN9IKP5</accession>
<reference evidence="1 2" key="1">
    <citation type="submission" date="2024-01" db="EMBL/GenBank/DDBJ databases">
        <title>The genomes of 5 underutilized Papilionoideae crops provide insights into root nodulation and disease resistanc.</title>
        <authorList>
            <person name="Yuan L."/>
        </authorList>
    </citation>
    <scope>NUCLEOTIDE SEQUENCE [LARGE SCALE GENOMIC DNA]</scope>
    <source>
        <strain evidence="1">ZHUSHIDOU_FW_LH</strain>
        <tissue evidence="1">Leaf</tissue>
    </source>
</reference>
<dbReference type="AlphaFoldDB" id="A0AAN9IKP5"/>
<protein>
    <submittedName>
        <fullName evidence="1">Uncharacterized protein</fullName>
    </submittedName>
</protein>
<proteinExistence type="predicted"/>